<comment type="similarity">
    <text evidence="1">Belongs to the class-II aminoacyl-tRNA synthetase family.</text>
</comment>
<evidence type="ECO:0000313" key="11">
    <source>
        <dbReference type="Proteomes" id="UP000195402"/>
    </source>
</evidence>
<evidence type="ECO:0000256" key="1">
    <source>
        <dbReference type="ARBA" id="ARBA00008226"/>
    </source>
</evidence>
<accession>A0A200QE49</accession>
<dbReference type="Gene3D" id="3.30.930.10">
    <property type="entry name" value="Bira Bifunctional Protein, Domain 2"/>
    <property type="match status" value="1"/>
</dbReference>
<sequence>MASEEAQTVENRVVLPQYKYSKRVLLKTIVGRSDEGLGLIGERVVVGGWVKSSKEQTKEVQPTPTMTTVMTGHKDVTCVELFQSRIPLFRAIIKVLGGTNSSPLREKLEKSNAKPVPSIAYLQVSDGSCVPSLQVVLDSTTAPLSRFTHTGTSILVEGVLQQSSIPGKRVIELKVEKILHVGTVEHEKYPLSKTRLPLDVLRGYSHLRPRTTTVASVTRIRNALTHGTNTFFQSHGFLNVHMPVITSIDSKGFSDKFQVTTLLGKADKKEEANAVEDTGAINLEVVKAAIKEKSNRIEELKRSESNRESLALAVQDLKKANELASQLEAQGKTHLGTLSQAGKLDFSRDFFPRQMYLTVSSQLHLESYASALGSVYTIGPTFSAEKSQSLKHLAEMWMVEVEIAFADLEDVMNCAEDYLKFLCQWVLENCSDDLKFASKRIDKTTIDHLQSVASSSFEKITYTEAVELLQKVTDKSFERKAEWGIALTDEHESYLADEMYKRPVIISNYPKELKPFFVRQNDDGKTVATIDVVVPKAGTLIRGSQKEERINIISRRIKELGLPKEKFEWYLDLRRHGTVKHSGFSLGFDHMVLFSTGLTDVKDIIPFPRSCGYANC</sequence>
<name>A0A200QE49_MACCD</name>
<dbReference type="GO" id="GO:0005739">
    <property type="term" value="C:mitochondrion"/>
    <property type="evidence" value="ECO:0007669"/>
    <property type="project" value="TreeGrafter"/>
</dbReference>
<keyword evidence="11" id="KW-1185">Reference proteome</keyword>
<dbReference type="OrthoDB" id="1931232at2759"/>
<keyword evidence="3" id="KW-0436">Ligase</keyword>
<evidence type="ECO:0000313" key="10">
    <source>
        <dbReference type="EMBL" id="OVA08677.1"/>
    </source>
</evidence>
<dbReference type="GO" id="GO:0004816">
    <property type="term" value="F:asparagine-tRNA ligase activity"/>
    <property type="evidence" value="ECO:0007669"/>
    <property type="project" value="UniProtKB-EC"/>
</dbReference>
<dbReference type="GO" id="GO:0005524">
    <property type="term" value="F:ATP binding"/>
    <property type="evidence" value="ECO:0007669"/>
    <property type="project" value="UniProtKB-KW"/>
</dbReference>
<keyword evidence="7 10" id="KW-0030">Aminoacyl-tRNA synthetase</keyword>
<keyword evidence="4" id="KW-0547">Nucleotide-binding</keyword>
<keyword evidence="5" id="KW-0067">ATP-binding</keyword>
<reference evidence="10 11" key="1">
    <citation type="journal article" date="2017" name="Mol. Plant">
        <title>The Genome of Medicinal Plant Macleaya cordata Provides New Insights into Benzylisoquinoline Alkaloids Metabolism.</title>
        <authorList>
            <person name="Liu X."/>
            <person name="Liu Y."/>
            <person name="Huang P."/>
            <person name="Ma Y."/>
            <person name="Qing Z."/>
            <person name="Tang Q."/>
            <person name="Cao H."/>
            <person name="Cheng P."/>
            <person name="Zheng Y."/>
            <person name="Yuan Z."/>
            <person name="Zhou Y."/>
            <person name="Liu J."/>
            <person name="Tang Z."/>
            <person name="Zhuo Y."/>
            <person name="Zhang Y."/>
            <person name="Yu L."/>
            <person name="Huang J."/>
            <person name="Yang P."/>
            <person name="Peng Q."/>
            <person name="Zhang J."/>
            <person name="Jiang W."/>
            <person name="Zhang Z."/>
            <person name="Lin K."/>
            <person name="Ro D.K."/>
            <person name="Chen X."/>
            <person name="Xiong X."/>
            <person name="Shang Y."/>
            <person name="Huang S."/>
            <person name="Zeng J."/>
        </authorList>
    </citation>
    <scope>NUCLEOTIDE SEQUENCE [LARGE SCALE GENOMIC DNA]</scope>
    <source>
        <strain evidence="11">cv. BLH2017</strain>
        <tissue evidence="10">Root</tissue>
    </source>
</reference>
<dbReference type="Pfam" id="PF00152">
    <property type="entry name" value="tRNA-synt_2"/>
    <property type="match status" value="1"/>
</dbReference>
<dbReference type="STRING" id="56857.A0A200QE49"/>
<dbReference type="FunCoup" id="A0A200QE49">
    <property type="interactions" value="314"/>
</dbReference>
<feature type="domain" description="Aminoacyl-tRNA synthetase class II (D/K/N)" evidence="9">
    <location>
        <begin position="352"/>
        <end position="609"/>
    </location>
</feature>
<evidence type="ECO:0000256" key="6">
    <source>
        <dbReference type="ARBA" id="ARBA00022917"/>
    </source>
</evidence>
<dbReference type="InterPro" id="IPR004522">
    <property type="entry name" value="Asn-tRNA-ligase"/>
</dbReference>
<dbReference type="EC" id="6.1.1.22" evidence="2"/>
<dbReference type="PANTHER" id="PTHR22594">
    <property type="entry name" value="ASPARTYL/LYSYL-TRNA SYNTHETASE"/>
    <property type="match status" value="1"/>
</dbReference>
<dbReference type="GO" id="GO:0006421">
    <property type="term" value="P:asparaginyl-tRNA aminoacylation"/>
    <property type="evidence" value="ECO:0007669"/>
    <property type="project" value="InterPro"/>
</dbReference>
<feature type="coiled-coil region" evidence="8">
    <location>
        <begin position="283"/>
        <end position="330"/>
    </location>
</feature>
<evidence type="ECO:0000256" key="8">
    <source>
        <dbReference type="SAM" id="Coils"/>
    </source>
</evidence>
<dbReference type="OMA" id="REQYEWY"/>
<dbReference type="NCBIfam" id="TIGR00457">
    <property type="entry name" value="asnS"/>
    <property type="match status" value="1"/>
</dbReference>
<keyword evidence="6" id="KW-0648">Protein biosynthesis</keyword>
<dbReference type="PANTHER" id="PTHR22594:SF36">
    <property type="entry name" value="ASPARAGINE--TRNA LIGASE, CYTOPLASMIC 2"/>
    <property type="match status" value="1"/>
</dbReference>
<dbReference type="InterPro" id="IPR002312">
    <property type="entry name" value="Asp/Asn-tRNA-synth_IIb"/>
</dbReference>
<proteinExistence type="inferred from homology"/>
<dbReference type="EMBL" id="MVGT01002309">
    <property type="protein sequence ID" value="OVA08677.1"/>
    <property type="molecule type" value="Genomic_DNA"/>
</dbReference>
<evidence type="ECO:0000256" key="5">
    <source>
        <dbReference type="ARBA" id="ARBA00022840"/>
    </source>
</evidence>
<comment type="caution">
    <text evidence="10">The sequence shown here is derived from an EMBL/GenBank/DDBJ whole genome shotgun (WGS) entry which is preliminary data.</text>
</comment>
<dbReference type="InterPro" id="IPR004364">
    <property type="entry name" value="Aa-tRNA-synt_II"/>
</dbReference>
<keyword evidence="8" id="KW-0175">Coiled coil</keyword>
<organism evidence="10 11">
    <name type="scientific">Macleaya cordata</name>
    <name type="common">Five-seeded plume-poppy</name>
    <name type="synonym">Bocconia cordata</name>
    <dbReference type="NCBI Taxonomy" id="56857"/>
    <lineage>
        <taxon>Eukaryota</taxon>
        <taxon>Viridiplantae</taxon>
        <taxon>Streptophyta</taxon>
        <taxon>Embryophyta</taxon>
        <taxon>Tracheophyta</taxon>
        <taxon>Spermatophyta</taxon>
        <taxon>Magnoliopsida</taxon>
        <taxon>Ranunculales</taxon>
        <taxon>Papaveraceae</taxon>
        <taxon>Papaveroideae</taxon>
        <taxon>Macleaya</taxon>
    </lineage>
</organism>
<evidence type="ECO:0000259" key="9">
    <source>
        <dbReference type="Pfam" id="PF00152"/>
    </source>
</evidence>
<evidence type="ECO:0000256" key="7">
    <source>
        <dbReference type="ARBA" id="ARBA00023146"/>
    </source>
</evidence>
<dbReference type="AlphaFoldDB" id="A0A200QE49"/>
<dbReference type="SUPFAM" id="SSF55681">
    <property type="entry name" value="Class II aaRS and biotin synthetases"/>
    <property type="match status" value="1"/>
</dbReference>
<protein>
    <recommendedName>
        <fullName evidence="2">asparagine--tRNA ligase</fullName>
        <ecNumber evidence="2">6.1.1.22</ecNumber>
    </recommendedName>
</protein>
<dbReference type="InterPro" id="IPR045864">
    <property type="entry name" value="aa-tRNA-synth_II/BPL/LPL"/>
</dbReference>
<dbReference type="PRINTS" id="PR01042">
    <property type="entry name" value="TRNASYNTHASP"/>
</dbReference>
<gene>
    <name evidence="10" type="ORF">BVC80_1611g29</name>
</gene>
<evidence type="ECO:0000256" key="4">
    <source>
        <dbReference type="ARBA" id="ARBA00022741"/>
    </source>
</evidence>
<evidence type="ECO:0000256" key="3">
    <source>
        <dbReference type="ARBA" id="ARBA00022598"/>
    </source>
</evidence>
<dbReference type="InParanoid" id="A0A200QE49"/>
<evidence type="ECO:0000256" key="2">
    <source>
        <dbReference type="ARBA" id="ARBA00012816"/>
    </source>
</evidence>
<dbReference type="Proteomes" id="UP000195402">
    <property type="component" value="Unassembled WGS sequence"/>
</dbReference>